<dbReference type="SUPFAM" id="SSF55785">
    <property type="entry name" value="PYP-like sensor domain (PAS domain)"/>
    <property type="match status" value="1"/>
</dbReference>
<evidence type="ECO:0000256" key="13">
    <source>
        <dbReference type="ARBA" id="ARBA00023136"/>
    </source>
</evidence>
<dbReference type="Pfam" id="PF17203">
    <property type="entry name" value="sCache_3_2"/>
    <property type="match status" value="1"/>
</dbReference>
<dbReference type="Pfam" id="PF00512">
    <property type="entry name" value="HisKA"/>
    <property type="match status" value="1"/>
</dbReference>
<dbReference type="SMART" id="SM00388">
    <property type="entry name" value="HisKA"/>
    <property type="match status" value="1"/>
</dbReference>
<dbReference type="SMART" id="SM00387">
    <property type="entry name" value="HATPase_c"/>
    <property type="match status" value="1"/>
</dbReference>
<dbReference type="CDD" id="cd17546">
    <property type="entry name" value="REC_hyHK_CKI1_RcsC-like"/>
    <property type="match status" value="1"/>
</dbReference>
<name>A0A177LTQ7_METMH</name>
<evidence type="ECO:0000259" key="17">
    <source>
        <dbReference type="PROSITE" id="PS50110"/>
    </source>
</evidence>
<accession>A0A177LTQ7</accession>
<dbReference type="InterPro" id="IPR029151">
    <property type="entry name" value="Sensor-like_sf"/>
</dbReference>
<dbReference type="InterPro" id="IPR035965">
    <property type="entry name" value="PAS-like_dom_sf"/>
</dbReference>
<dbReference type="InterPro" id="IPR005467">
    <property type="entry name" value="His_kinase_dom"/>
</dbReference>
<comment type="caution">
    <text evidence="20">The sequence shown here is derived from an EMBL/GenBank/DDBJ whole genome shotgun (WGS) entry which is preliminary data.</text>
</comment>
<dbReference type="InterPro" id="IPR000014">
    <property type="entry name" value="PAS"/>
</dbReference>
<evidence type="ECO:0000256" key="7">
    <source>
        <dbReference type="ARBA" id="ARBA00022692"/>
    </source>
</evidence>
<dbReference type="InterPro" id="IPR033463">
    <property type="entry name" value="sCache_3"/>
</dbReference>
<dbReference type="InterPro" id="IPR036097">
    <property type="entry name" value="HisK_dim/P_sf"/>
</dbReference>
<dbReference type="PROSITE" id="PS50110">
    <property type="entry name" value="RESPONSE_REGULATORY"/>
    <property type="match status" value="1"/>
</dbReference>
<dbReference type="PANTHER" id="PTHR43047:SF72">
    <property type="entry name" value="OSMOSENSING HISTIDINE PROTEIN KINASE SLN1"/>
    <property type="match status" value="1"/>
</dbReference>
<dbReference type="PRINTS" id="PR00344">
    <property type="entry name" value="BCTRLSENSOR"/>
</dbReference>
<comment type="catalytic activity">
    <reaction evidence="1">
        <text>ATP + protein L-histidine = ADP + protein N-phospho-L-histidine.</text>
        <dbReference type="EC" id="2.7.13.3"/>
    </reaction>
</comment>
<dbReference type="PROSITE" id="PS50112">
    <property type="entry name" value="PAS"/>
    <property type="match status" value="1"/>
</dbReference>
<keyword evidence="9" id="KW-0418">Kinase</keyword>
<keyword evidence="13 15" id="KW-0472">Membrane</keyword>
<dbReference type="InterPro" id="IPR036890">
    <property type="entry name" value="HATPase_C_sf"/>
</dbReference>
<comment type="subcellular location">
    <subcellularLocation>
        <location evidence="2">Cell membrane</location>
        <topology evidence="2">Multi-pass membrane protein</topology>
    </subcellularLocation>
</comment>
<feature type="domain" description="Histidine kinase" evidence="16">
    <location>
        <begin position="420"/>
        <end position="638"/>
    </location>
</feature>
<dbReference type="CDD" id="cd00082">
    <property type="entry name" value="HisKA"/>
    <property type="match status" value="1"/>
</dbReference>
<dbReference type="EMBL" id="LUUG01000128">
    <property type="protein sequence ID" value="OAH96750.1"/>
    <property type="molecule type" value="Genomic_DNA"/>
</dbReference>
<dbReference type="NCBIfam" id="TIGR00229">
    <property type="entry name" value="sensory_box"/>
    <property type="match status" value="1"/>
</dbReference>
<dbReference type="SUPFAM" id="SSF52172">
    <property type="entry name" value="CheY-like"/>
    <property type="match status" value="1"/>
</dbReference>
<dbReference type="GO" id="GO:0000155">
    <property type="term" value="F:phosphorelay sensor kinase activity"/>
    <property type="evidence" value="ECO:0007669"/>
    <property type="project" value="InterPro"/>
</dbReference>
<evidence type="ECO:0000256" key="15">
    <source>
        <dbReference type="SAM" id="Phobius"/>
    </source>
</evidence>
<dbReference type="Gene3D" id="6.10.340.10">
    <property type="match status" value="1"/>
</dbReference>
<dbReference type="GO" id="GO:0005886">
    <property type="term" value="C:plasma membrane"/>
    <property type="evidence" value="ECO:0007669"/>
    <property type="project" value="UniProtKB-SubCell"/>
</dbReference>
<keyword evidence="12" id="KW-0902">Two-component regulatory system</keyword>
<proteinExistence type="predicted"/>
<evidence type="ECO:0000313" key="20">
    <source>
        <dbReference type="EMBL" id="OAH96750.1"/>
    </source>
</evidence>
<evidence type="ECO:0000256" key="3">
    <source>
        <dbReference type="ARBA" id="ARBA00012438"/>
    </source>
</evidence>
<dbReference type="CDD" id="cd00130">
    <property type="entry name" value="PAS"/>
    <property type="match status" value="1"/>
</dbReference>
<dbReference type="Gene3D" id="3.30.450.20">
    <property type="entry name" value="PAS domain"/>
    <property type="match status" value="2"/>
</dbReference>
<keyword evidence="10" id="KW-0067">ATP-binding</keyword>
<dbReference type="InterPro" id="IPR003594">
    <property type="entry name" value="HATPase_dom"/>
</dbReference>
<dbReference type="Gene3D" id="3.30.565.10">
    <property type="entry name" value="Histidine kinase-like ATPase, C-terminal domain"/>
    <property type="match status" value="1"/>
</dbReference>
<evidence type="ECO:0000259" key="19">
    <source>
        <dbReference type="PROSITE" id="PS50885"/>
    </source>
</evidence>
<evidence type="ECO:0000256" key="4">
    <source>
        <dbReference type="ARBA" id="ARBA00022475"/>
    </source>
</evidence>
<dbReference type="Pfam" id="PF00072">
    <property type="entry name" value="Response_reg"/>
    <property type="match status" value="1"/>
</dbReference>
<dbReference type="SUPFAM" id="SSF103190">
    <property type="entry name" value="Sensory domain-like"/>
    <property type="match status" value="1"/>
</dbReference>
<dbReference type="Gene3D" id="3.40.50.2300">
    <property type="match status" value="1"/>
</dbReference>
<dbReference type="OrthoDB" id="9792854at2"/>
<keyword evidence="4" id="KW-1003">Cell membrane</keyword>
<evidence type="ECO:0000256" key="1">
    <source>
        <dbReference type="ARBA" id="ARBA00000085"/>
    </source>
</evidence>
<gene>
    <name evidence="20" type="ORF">A1332_04800</name>
</gene>
<dbReference type="PANTHER" id="PTHR43047">
    <property type="entry name" value="TWO-COMPONENT HISTIDINE PROTEIN KINASE"/>
    <property type="match status" value="1"/>
</dbReference>
<dbReference type="Proteomes" id="UP000078090">
    <property type="component" value="Unassembled WGS sequence"/>
</dbReference>
<dbReference type="Gene3D" id="1.10.287.130">
    <property type="match status" value="1"/>
</dbReference>
<sequence>MNPIRYLSERFRKLWEQSIRRQLAWSFSLASLVTMLGTGYLLISYQRDFLYAEGTKNAFDLARALSFSSVSWVLANDVAGLQEVLKSTTNITDIKFAVVLSPRGEVLASTKPEYIGQFFGDTISQRLLGLPPEPQTLLDGSNVIDVAVPIKAGNFLIGWMRVELTRDTSNKELRVIAIAGIGIAISLVFIISLTAVGLARRLAKGLDHLVSVAIDAEHGRVFQREDIACSDEIGVLARHMYQMLDAIEAEKKAKSKSEERLRRLIMVEPIPILYVTKGGTIQEFNYRFARVFGYTHDDIPTLDNWQRLAYPDPDYRRWVLDKREAALQTSTQTGQDIQTTEYRVTCKNGDVRVMEVAGVVLGDDLLEIFIDITERKQNEEELRRYKDHLEEEVQQRTADLVLARNAAEAANKAKSVFLANMSHELRTPLNAILGFSRMMHKDSLLTDDQRQNLDIINRSGGHLLTLINDVLEMAKIEAGRTQLENVPFDLGGMIRDLTEMLGIRAKEKGLLLLIDQSSAFPRYIIGDEARLRQVLINLVGNAVKFTAQGGVILRLGTKENHISHLLIEVEDSGPGIDPKDQQRIFEPFEQLGEQGASKGTGLGLTITRQFVRLMGGNINLQSTLGEGSVFTVDLPLKEAKEVDNLMPQAIEKGEVLGLEPGQPDYRILIVEDQLENQLLLSKLMANVGLQYRVAENGEKGVQLFQSWQPHLILMDRRMPVMDGQEATRIIRKLTGGEAVKIVAVTASVFVEQRDELLQAGMDDFVRKPYHFDEIYDCLAKQLGVRFVYAGPAEPPTDVSVLTPEMLLALPEALRSELKNALESLESERIEIVIHQVEVYDQKLQKVLMSLAENFDYLTILKALRTD</sequence>
<evidence type="ECO:0000256" key="9">
    <source>
        <dbReference type="ARBA" id="ARBA00022777"/>
    </source>
</evidence>
<feature type="domain" description="Response regulatory" evidence="17">
    <location>
        <begin position="666"/>
        <end position="782"/>
    </location>
</feature>
<evidence type="ECO:0000256" key="8">
    <source>
        <dbReference type="ARBA" id="ARBA00022741"/>
    </source>
</evidence>
<dbReference type="AlphaFoldDB" id="A0A177LTQ7"/>
<feature type="domain" description="HAMP" evidence="19">
    <location>
        <begin position="200"/>
        <end position="252"/>
    </location>
</feature>
<dbReference type="PROSITE" id="PS50885">
    <property type="entry name" value="HAMP"/>
    <property type="match status" value="1"/>
</dbReference>
<keyword evidence="7 15" id="KW-0812">Transmembrane</keyword>
<evidence type="ECO:0000259" key="16">
    <source>
        <dbReference type="PROSITE" id="PS50109"/>
    </source>
</evidence>
<dbReference type="InterPro" id="IPR003661">
    <property type="entry name" value="HisK_dim/P_dom"/>
</dbReference>
<dbReference type="PROSITE" id="PS50109">
    <property type="entry name" value="HIS_KIN"/>
    <property type="match status" value="1"/>
</dbReference>
<keyword evidence="5 14" id="KW-0597">Phosphoprotein</keyword>
<evidence type="ECO:0000256" key="10">
    <source>
        <dbReference type="ARBA" id="ARBA00022840"/>
    </source>
</evidence>
<dbReference type="SMART" id="SM00448">
    <property type="entry name" value="REC"/>
    <property type="match status" value="1"/>
</dbReference>
<keyword evidence="8" id="KW-0547">Nucleotide-binding</keyword>
<feature type="modified residue" description="4-aspartylphosphate" evidence="14">
    <location>
        <position position="715"/>
    </location>
</feature>
<dbReference type="Pfam" id="PF02518">
    <property type="entry name" value="HATPase_c"/>
    <property type="match status" value="1"/>
</dbReference>
<dbReference type="SUPFAM" id="SSF47384">
    <property type="entry name" value="Homodimeric domain of signal transducing histidine kinase"/>
    <property type="match status" value="1"/>
</dbReference>
<dbReference type="InterPro" id="IPR011006">
    <property type="entry name" value="CheY-like_superfamily"/>
</dbReference>
<dbReference type="SUPFAM" id="SSF55874">
    <property type="entry name" value="ATPase domain of HSP90 chaperone/DNA topoisomerase II/histidine kinase"/>
    <property type="match status" value="1"/>
</dbReference>
<organism evidence="20 21">
    <name type="scientific">Methylomonas methanica</name>
    <dbReference type="NCBI Taxonomy" id="421"/>
    <lineage>
        <taxon>Bacteria</taxon>
        <taxon>Pseudomonadati</taxon>
        <taxon>Pseudomonadota</taxon>
        <taxon>Gammaproteobacteria</taxon>
        <taxon>Methylococcales</taxon>
        <taxon>Methylococcaceae</taxon>
        <taxon>Methylomonas</taxon>
    </lineage>
</organism>
<dbReference type="InterPro" id="IPR003660">
    <property type="entry name" value="HAMP_dom"/>
</dbReference>
<dbReference type="EC" id="2.7.13.3" evidence="3"/>
<dbReference type="FunFam" id="1.10.287.130:FF:000004">
    <property type="entry name" value="Ethylene receptor 1"/>
    <property type="match status" value="1"/>
</dbReference>
<dbReference type="GO" id="GO:0009927">
    <property type="term" value="F:histidine phosphotransfer kinase activity"/>
    <property type="evidence" value="ECO:0007669"/>
    <property type="project" value="TreeGrafter"/>
</dbReference>
<dbReference type="Pfam" id="PF08447">
    <property type="entry name" value="PAS_3"/>
    <property type="match status" value="1"/>
</dbReference>
<evidence type="ECO:0000256" key="5">
    <source>
        <dbReference type="ARBA" id="ARBA00022553"/>
    </source>
</evidence>
<dbReference type="CDD" id="cd16922">
    <property type="entry name" value="HATPase_EvgS-ArcB-TorS-like"/>
    <property type="match status" value="1"/>
</dbReference>
<protein>
    <recommendedName>
        <fullName evidence="3">histidine kinase</fullName>
        <ecNumber evidence="3">2.7.13.3</ecNumber>
    </recommendedName>
</protein>
<evidence type="ECO:0000256" key="6">
    <source>
        <dbReference type="ARBA" id="ARBA00022679"/>
    </source>
</evidence>
<evidence type="ECO:0000256" key="11">
    <source>
        <dbReference type="ARBA" id="ARBA00022989"/>
    </source>
</evidence>
<dbReference type="FunFam" id="3.30.565.10:FF:000010">
    <property type="entry name" value="Sensor histidine kinase RcsC"/>
    <property type="match status" value="1"/>
</dbReference>
<evidence type="ECO:0000256" key="12">
    <source>
        <dbReference type="ARBA" id="ARBA00023012"/>
    </source>
</evidence>
<evidence type="ECO:0000259" key="18">
    <source>
        <dbReference type="PROSITE" id="PS50112"/>
    </source>
</evidence>
<evidence type="ECO:0000313" key="21">
    <source>
        <dbReference type="Proteomes" id="UP000078090"/>
    </source>
</evidence>
<feature type="transmembrane region" description="Helical" evidence="15">
    <location>
        <begin position="23"/>
        <end position="43"/>
    </location>
</feature>
<dbReference type="GO" id="GO:0005524">
    <property type="term" value="F:ATP binding"/>
    <property type="evidence" value="ECO:0007669"/>
    <property type="project" value="UniProtKB-KW"/>
</dbReference>
<reference evidence="20 21" key="1">
    <citation type="submission" date="2016-03" db="EMBL/GenBank/DDBJ databases">
        <authorList>
            <person name="Ploux O."/>
        </authorList>
    </citation>
    <scope>NUCLEOTIDE SEQUENCE [LARGE SCALE GENOMIC DNA]</scope>
    <source>
        <strain evidence="20 21">R-45363</strain>
    </source>
</reference>
<keyword evidence="11 15" id="KW-1133">Transmembrane helix</keyword>
<keyword evidence="6" id="KW-0808">Transferase</keyword>
<dbReference type="SMART" id="SM00091">
    <property type="entry name" value="PAS"/>
    <property type="match status" value="1"/>
</dbReference>
<evidence type="ECO:0000256" key="2">
    <source>
        <dbReference type="ARBA" id="ARBA00004651"/>
    </source>
</evidence>
<dbReference type="InterPro" id="IPR013655">
    <property type="entry name" value="PAS_fold_3"/>
</dbReference>
<feature type="domain" description="PAS" evidence="18">
    <location>
        <begin position="257"/>
        <end position="299"/>
    </location>
</feature>
<evidence type="ECO:0000256" key="14">
    <source>
        <dbReference type="PROSITE-ProRule" id="PRU00169"/>
    </source>
</evidence>
<feature type="transmembrane region" description="Helical" evidence="15">
    <location>
        <begin position="175"/>
        <end position="199"/>
    </location>
</feature>
<dbReference type="InterPro" id="IPR001789">
    <property type="entry name" value="Sig_transdc_resp-reg_receiver"/>
</dbReference>
<dbReference type="InterPro" id="IPR004358">
    <property type="entry name" value="Sig_transdc_His_kin-like_C"/>
</dbReference>